<accession>A0ABU8UFH1</accession>
<reference evidence="6 7" key="1">
    <citation type="submission" date="2024-03" db="EMBL/GenBank/DDBJ databases">
        <title>Novel Streptomyces species of biotechnological and ecological value are a feature of Machair soil.</title>
        <authorList>
            <person name="Prole J.R."/>
            <person name="Goodfellow M."/>
            <person name="Allenby N."/>
            <person name="Ward A.C."/>
        </authorList>
    </citation>
    <scope>NUCLEOTIDE SEQUENCE [LARGE SCALE GENOMIC DNA]</scope>
    <source>
        <strain evidence="6 7">MS1.HAVA.3</strain>
    </source>
</reference>
<evidence type="ECO:0000313" key="6">
    <source>
        <dbReference type="EMBL" id="MEJ8646385.1"/>
    </source>
</evidence>
<dbReference type="SUPFAM" id="SSF48264">
    <property type="entry name" value="Cytochrome P450"/>
    <property type="match status" value="1"/>
</dbReference>
<dbReference type="Pfam" id="PF00067">
    <property type="entry name" value="p450"/>
    <property type="match status" value="1"/>
</dbReference>
<evidence type="ECO:0000256" key="1">
    <source>
        <dbReference type="ARBA" id="ARBA00001971"/>
    </source>
</evidence>
<comment type="caution">
    <text evidence="6">The sequence shown here is derived from an EMBL/GenBank/DDBJ whole genome shotgun (WGS) entry which is preliminary data.</text>
</comment>
<keyword evidence="3" id="KW-0560">Oxidoreductase</keyword>
<evidence type="ECO:0000256" key="4">
    <source>
        <dbReference type="ARBA" id="ARBA00023004"/>
    </source>
</evidence>
<dbReference type="PANTHER" id="PTHR24303">
    <property type="entry name" value="HEME-BINDING MONOOXYGENASE FAMILY"/>
    <property type="match status" value="1"/>
</dbReference>
<gene>
    <name evidence="6" type="ORF">WKI68_44200</name>
</gene>
<organism evidence="6 7">
    <name type="scientific">Streptomyces caledonius</name>
    <dbReference type="NCBI Taxonomy" id="3134107"/>
    <lineage>
        <taxon>Bacteria</taxon>
        <taxon>Bacillati</taxon>
        <taxon>Actinomycetota</taxon>
        <taxon>Actinomycetes</taxon>
        <taxon>Kitasatosporales</taxon>
        <taxon>Streptomycetaceae</taxon>
        <taxon>Streptomyces</taxon>
    </lineage>
</organism>
<proteinExistence type="predicted"/>
<name>A0ABU8UFH1_9ACTN</name>
<dbReference type="PANTHER" id="PTHR24303:SF31">
    <property type="entry name" value="CYTOCHROME P450 307A1-RELATED"/>
    <property type="match status" value="1"/>
</dbReference>
<keyword evidence="7" id="KW-1185">Reference proteome</keyword>
<dbReference type="Proteomes" id="UP001382904">
    <property type="component" value="Unassembled WGS sequence"/>
</dbReference>
<evidence type="ECO:0000256" key="5">
    <source>
        <dbReference type="ARBA" id="ARBA00023033"/>
    </source>
</evidence>
<keyword evidence="4" id="KW-0408">Iron</keyword>
<dbReference type="Gene3D" id="1.10.630.10">
    <property type="entry name" value="Cytochrome P450"/>
    <property type="match status" value="1"/>
</dbReference>
<dbReference type="InterPro" id="IPR036396">
    <property type="entry name" value="Cyt_P450_sf"/>
</dbReference>
<dbReference type="InterPro" id="IPR001128">
    <property type="entry name" value="Cyt_P450"/>
</dbReference>
<evidence type="ECO:0000313" key="7">
    <source>
        <dbReference type="Proteomes" id="UP001382904"/>
    </source>
</evidence>
<dbReference type="EMBL" id="JBBKAM010000004">
    <property type="protein sequence ID" value="MEJ8646385.1"/>
    <property type="molecule type" value="Genomic_DNA"/>
</dbReference>
<evidence type="ECO:0000256" key="2">
    <source>
        <dbReference type="ARBA" id="ARBA00022723"/>
    </source>
</evidence>
<evidence type="ECO:0000256" key="3">
    <source>
        <dbReference type="ARBA" id="ARBA00023002"/>
    </source>
</evidence>
<keyword evidence="2" id="KW-0479">Metal-binding</keyword>
<protein>
    <submittedName>
        <fullName evidence="6">Cytochrome P450</fullName>
    </submittedName>
</protein>
<keyword evidence="5" id="KW-0503">Monooxygenase</keyword>
<comment type="cofactor">
    <cofactor evidence="1">
        <name>heme</name>
        <dbReference type="ChEBI" id="CHEBI:30413"/>
    </cofactor>
</comment>
<sequence length="219" mass="23784">MPGSPLEAVALHREQDGTLLDPHTAAVELLNIIRPTVAIAWFAVFAAHALHRQPGGLDQLRDGGPAHARAFAHEVRRFYPFVPFIGGAAAHDLSLAGHQIAGGTLLLLDVYGHHHDPELWERPYHFDAGRFLRHEPGRDALIPQGGGDARTGHRCPGEDLTLSLLAALSPALADLDFAVPRQDLSIPLSRIPTRPRSGFVIDVAGRPGSRRARRFQPPV</sequence>